<protein>
    <submittedName>
        <fullName evidence="1">Uncharacterized protein</fullName>
    </submittedName>
</protein>
<name>A0A4U5MF14_STECR</name>
<reference evidence="1 2" key="2">
    <citation type="journal article" date="2019" name="G3 (Bethesda)">
        <title>Hybrid Assembly of the Genome of the Entomopathogenic Nematode Steinernema carpocapsae Identifies the X-Chromosome.</title>
        <authorList>
            <person name="Serra L."/>
            <person name="Macchietto M."/>
            <person name="Macias-Munoz A."/>
            <person name="McGill C.J."/>
            <person name="Rodriguez I.M."/>
            <person name="Rodriguez B."/>
            <person name="Murad R."/>
            <person name="Mortazavi A."/>
        </authorList>
    </citation>
    <scope>NUCLEOTIDE SEQUENCE [LARGE SCALE GENOMIC DNA]</scope>
    <source>
        <strain evidence="1 2">ALL</strain>
    </source>
</reference>
<gene>
    <name evidence="1" type="ORF">L596_023877</name>
</gene>
<accession>A0A4U5MF14</accession>
<comment type="caution">
    <text evidence="1">The sequence shown here is derived from an EMBL/GenBank/DDBJ whole genome shotgun (WGS) entry which is preliminary data.</text>
</comment>
<organism evidence="1 2">
    <name type="scientific">Steinernema carpocapsae</name>
    <name type="common">Entomopathogenic nematode</name>
    <dbReference type="NCBI Taxonomy" id="34508"/>
    <lineage>
        <taxon>Eukaryota</taxon>
        <taxon>Metazoa</taxon>
        <taxon>Ecdysozoa</taxon>
        <taxon>Nematoda</taxon>
        <taxon>Chromadorea</taxon>
        <taxon>Rhabditida</taxon>
        <taxon>Tylenchina</taxon>
        <taxon>Panagrolaimomorpha</taxon>
        <taxon>Strongyloidoidea</taxon>
        <taxon>Steinernematidae</taxon>
        <taxon>Steinernema</taxon>
    </lineage>
</organism>
<sequence length="71" mass="8198">MFLKKSPADRGRWELQMDNRRRAMERSEGLRPIAPTQLFIAAVVVVCGLKTKNEDKEKFGHARGTLLESRR</sequence>
<evidence type="ECO:0000313" key="2">
    <source>
        <dbReference type="Proteomes" id="UP000298663"/>
    </source>
</evidence>
<dbReference type="EMBL" id="AZBU02000008">
    <property type="protein sequence ID" value="TKR67781.1"/>
    <property type="molecule type" value="Genomic_DNA"/>
</dbReference>
<proteinExistence type="predicted"/>
<keyword evidence="2" id="KW-1185">Reference proteome</keyword>
<dbReference type="AlphaFoldDB" id="A0A4U5MF14"/>
<dbReference type="Proteomes" id="UP000298663">
    <property type="component" value="Unassembled WGS sequence"/>
</dbReference>
<reference evidence="1 2" key="1">
    <citation type="journal article" date="2015" name="Genome Biol.">
        <title>Comparative genomics of Steinernema reveals deeply conserved gene regulatory networks.</title>
        <authorList>
            <person name="Dillman A.R."/>
            <person name="Macchietto M."/>
            <person name="Porter C.F."/>
            <person name="Rogers A."/>
            <person name="Williams B."/>
            <person name="Antoshechkin I."/>
            <person name="Lee M.M."/>
            <person name="Goodwin Z."/>
            <person name="Lu X."/>
            <person name="Lewis E.E."/>
            <person name="Goodrich-Blair H."/>
            <person name="Stock S.P."/>
            <person name="Adams B.J."/>
            <person name="Sternberg P.W."/>
            <person name="Mortazavi A."/>
        </authorList>
    </citation>
    <scope>NUCLEOTIDE SEQUENCE [LARGE SCALE GENOMIC DNA]</scope>
    <source>
        <strain evidence="1 2">ALL</strain>
    </source>
</reference>
<evidence type="ECO:0000313" key="1">
    <source>
        <dbReference type="EMBL" id="TKR67781.1"/>
    </source>
</evidence>